<gene>
    <name evidence="1" type="ordered locus">rrnAC1012</name>
</gene>
<dbReference type="EnsemblBacteria" id="AAV45977">
    <property type="protein sequence ID" value="AAV45977"/>
    <property type="gene ID" value="rrnAC1012"/>
</dbReference>
<sequence length="46" mass="5081">MAALEDVGGKHYVPQGFVVSTDAESFSLDDQHEAVEVFDEKPTDLR</sequence>
<evidence type="ECO:0000313" key="1">
    <source>
        <dbReference type="EMBL" id="AAV45977.1"/>
    </source>
</evidence>
<dbReference type="EMBL" id="AY596297">
    <property type="protein sequence ID" value="AAV45977.1"/>
    <property type="molecule type" value="Genomic_DNA"/>
</dbReference>
<dbReference type="KEGG" id="hma:rrnAC1012"/>
<dbReference type="GeneID" id="71760012"/>
<protein>
    <submittedName>
        <fullName evidence="1">Uncharacterized protein</fullName>
    </submittedName>
</protein>
<dbReference type="HOGENOM" id="CLU_3178481_0_0_2"/>
<dbReference type="RefSeq" id="WP_011223376.1">
    <property type="nucleotide sequence ID" value="NC_006396.1"/>
</dbReference>
<dbReference type="Proteomes" id="UP000001169">
    <property type="component" value="Chromosome I"/>
</dbReference>
<accession>Q5V3C5</accession>
<dbReference type="PATRIC" id="fig|272569.17.peg.1739"/>
<proteinExistence type="predicted"/>
<reference evidence="1 2" key="1">
    <citation type="journal article" date="2004" name="Genome Res.">
        <title>Genome sequence of Haloarcula marismortui: a halophilic archaeon from the Dead Sea.</title>
        <authorList>
            <person name="Baliga N.S."/>
            <person name="Bonneau R."/>
            <person name="Facciotti M.T."/>
            <person name="Pan M."/>
            <person name="Glusman G."/>
            <person name="Deutsch E.W."/>
            <person name="Shannon P."/>
            <person name="Chiu Y."/>
            <person name="Weng R.S."/>
            <person name="Gan R.R."/>
            <person name="Hung P."/>
            <person name="Date S.V."/>
            <person name="Marcotte E."/>
            <person name="Hood L."/>
            <person name="Ng W.V."/>
        </authorList>
    </citation>
    <scope>NUCLEOTIDE SEQUENCE [LARGE SCALE GENOMIC DNA]</scope>
    <source>
        <strain evidence="2">ATCC 43049 / DSM 3752 / JCM 8966 / VKM B-1809</strain>
    </source>
</reference>
<dbReference type="PaxDb" id="272569-rrnAC1012"/>
<keyword evidence="2" id="KW-1185">Reference proteome</keyword>
<organism evidence="1 2">
    <name type="scientific">Haloarcula marismortui (strain ATCC 43049 / DSM 3752 / JCM 8966 / VKM B-1809)</name>
    <name type="common">Halobacterium marismortui</name>
    <dbReference type="NCBI Taxonomy" id="272569"/>
    <lineage>
        <taxon>Archaea</taxon>
        <taxon>Methanobacteriati</taxon>
        <taxon>Methanobacteriota</taxon>
        <taxon>Stenosarchaea group</taxon>
        <taxon>Halobacteria</taxon>
        <taxon>Halobacteriales</taxon>
        <taxon>Haloarculaceae</taxon>
        <taxon>Haloarcula</taxon>
    </lineage>
</organism>
<evidence type="ECO:0000313" key="2">
    <source>
        <dbReference type="Proteomes" id="UP000001169"/>
    </source>
</evidence>
<name>Q5V3C5_HALMA</name>
<dbReference type="AlphaFoldDB" id="Q5V3C5"/>
<dbReference type="STRING" id="272569.rrnAC1012"/>